<dbReference type="RefSeq" id="WP_342386919.1">
    <property type="nucleotide sequence ID" value="NZ_CP150637.1"/>
</dbReference>
<dbReference type="EMBL" id="CP150637">
    <property type="protein sequence ID" value="WZW88774.1"/>
    <property type="molecule type" value="Genomic_DNA"/>
</dbReference>
<proteinExistence type="predicted"/>
<protein>
    <submittedName>
        <fullName evidence="1">DUF481 domain-containing protein</fullName>
    </submittedName>
</protein>
<dbReference type="InterPro" id="IPR007433">
    <property type="entry name" value="DUF481"/>
</dbReference>
<organism evidence="1 2">
    <name type="scientific">Ignatzschineria larvae DSM 13226</name>
    <dbReference type="NCBI Taxonomy" id="1111732"/>
    <lineage>
        <taxon>Bacteria</taxon>
        <taxon>Pseudomonadati</taxon>
        <taxon>Pseudomonadota</taxon>
        <taxon>Gammaproteobacteria</taxon>
        <taxon>Cardiobacteriales</taxon>
        <taxon>Ignatzschineriaceae</taxon>
        <taxon>Ignatzschineria</taxon>
    </lineage>
</organism>
<evidence type="ECO:0000313" key="2">
    <source>
        <dbReference type="Proteomes" id="UP001449178"/>
    </source>
</evidence>
<reference evidence="1 2" key="1">
    <citation type="submission" date="2024-03" db="EMBL/GenBank/DDBJ databases">
        <title>Complete Genome Sequence and Annotation of Ignatzschineria larvae DSM 13226.</title>
        <authorList>
            <person name="Cantrell E."/>
            <person name="Burcham Z.M."/>
        </authorList>
    </citation>
    <scope>NUCLEOTIDE SEQUENCE [LARGE SCALE GENOMIC DNA]</scope>
    <source>
        <strain evidence="1 2">DSM 13226</strain>
    </source>
</reference>
<evidence type="ECO:0000313" key="1">
    <source>
        <dbReference type="EMBL" id="WZW88774.1"/>
    </source>
</evidence>
<name>A0ABZ3C2Y6_9GAMM</name>
<gene>
    <name evidence="1" type="ORF">WMO13_05125</name>
</gene>
<dbReference type="Pfam" id="PF04338">
    <property type="entry name" value="DUF481"/>
    <property type="match status" value="1"/>
</dbReference>
<keyword evidence="2" id="KW-1185">Reference proteome</keyword>
<sequence>MTLNQPTQQFIALPIFHYRSLMTIGILYATIQGISWADTVYLKNGDRISGTIEKIAQNTLHIATDYSGTITIPQQAIRSFHSERAMILNPERANGETTPMRAEKLVYDTDGNSNAIFAINHAERYALAFDEQLTIDENAAELALVNHNPVTYEHSGNVKLDLNFKNNSSKTRNFHLKGGYELTHNIWRHQIKGDVERKTDNGQTSTYRYNLNYSLDHFFNPYFFWQTTSHYQHDWVENIKGNWLLGTGPGWQVWNDDNSQLALMTLLNYQQLEYRDDHKDRHPLMTFKWDYQKNLFANLPIKFTTQGSVGRSFNNHVTLDLNFDTAIQYKLTDHLSINTGYHFDRTKAKRGNSKNSNIFLGIGVDW</sequence>
<accession>A0ABZ3C2Y6</accession>
<dbReference type="Proteomes" id="UP001449178">
    <property type="component" value="Chromosome"/>
</dbReference>